<gene>
    <name evidence="2" type="ORF">ENR47_10125</name>
</gene>
<comment type="caution">
    <text evidence="2">The sequence shown here is derived from an EMBL/GenBank/DDBJ whole genome shotgun (WGS) entry which is preliminary data.</text>
</comment>
<keyword evidence="1" id="KW-1133">Transmembrane helix</keyword>
<sequence>MASPTQLPVEQRRGWIFTAAIFLVSVPVFIQAPLVRNFPVFSLLITVGFLILAQRLNQQPRTRLWGDLLIGFTWTWVAGSVYWGWMRWEPFLHLPVESVGLPFAFWGIWRGREKIGNFFYLGSLLGTVVTDIFFYLVDLIPFWRKLMVVDEASARPIFQGAIAQIQTSWGISWAIILASFLLVVGMFPLCSQKLYWWAFSGAVLSTILVDGLFWLAACAA</sequence>
<feature type="transmembrane region" description="Helical" evidence="1">
    <location>
        <begin position="12"/>
        <end position="30"/>
    </location>
</feature>
<evidence type="ECO:0000256" key="1">
    <source>
        <dbReference type="SAM" id="Phobius"/>
    </source>
</evidence>
<feature type="transmembrane region" description="Helical" evidence="1">
    <location>
        <begin position="91"/>
        <end position="109"/>
    </location>
</feature>
<keyword evidence="1" id="KW-0812">Transmembrane</keyword>
<dbReference type="EMBL" id="DSRD01000633">
    <property type="protein sequence ID" value="HGW94622.1"/>
    <property type="molecule type" value="Genomic_DNA"/>
</dbReference>
<dbReference type="AlphaFoldDB" id="A0A832H5F8"/>
<reference evidence="2" key="1">
    <citation type="journal article" date="2020" name="mSystems">
        <title>Genome- and Community-Level Interaction Insights into Carbon Utilization and Element Cycling Functions of Hydrothermarchaeota in Hydrothermal Sediment.</title>
        <authorList>
            <person name="Zhou Z."/>
            <person name="Liu Y."/>
            <person name="Xu W."/>
            <person name="Pan J."/>
            <person name="Luo Z.H."/>
            <person name="Li M."/>
        </authorList>
    </citation>
    <scope>NUCLEOTIDE SEQUENCE [LARGE SCALE GENOMIC DNA]</scope>
    <source>
        <strain evidence="2">SpSt-402</strain>
    </source>
</reference>
<accession>A0A832H5F8</accession>
<organism evidence="2">
    <name type="scientific">Oscillatoriales cyanobacterium SpSt-402</name>
    <dbReference type="NCBI Taxonomy" id="2282168"/>
    <lineage>
        <taxon>Bacteria</taxon>
        <taxon>Bacillati</taxon>
        <taxon>Cyanobacteriota</taxon>
        <taxon>Cyanophyceae</taxon>
        <taxon>Oscillatoriophycideae</taxon>
        <taxon>Oscillatoriales</taxon>
    </lineage>
</organism>
<evidence type="ECO:0000313" key="2">
    <source>
        <dbReference type="EMBL" id="HGW94622.1"/>
    </source>
</evidence>
<keyword evidence="1" id="KW-0472">Membrane</keyword>
<feature type="transmembrane region" description="Helical" evidence="1">
    <location>
        <begin position="169"/>
        <end position="187"/>
    </location>
</feature>
<feature type="transmembrane region" description="Helical" evidence="1">
    <location>
        <begin position="65"/>
        <end position="85"/>
    </location>
</feature>
<feature type="transmembrane region" description="Helical" evidence="1">
    <location>
        <begin position="36"/>
        <end position="53"/>
    </location>
</feature>
<dbReference type="InterPro" id="IPR021468">
    <property type="entry name" value="DUF3120"/>
</dbReference>
<feature type="transmembrane region" description="Helical" evidence="1">
    <location>
        <begin position="194"/>
        <end position="217"/>
    </location>
</feature>
<dbReference type="Pfam" id="PF11318">
    <property type="entry name" value="DUF3120"/>
    <property type="match status" value="1"/>
</dbReference>
<feature type="transmembrane region" description="Helical" evidence="1">
    <location>
        <begin position="118"/>
        <end position="137"/>
    </location>
</feature>
<protein>
    <submittedName>
        <fullName evidence="2">DUF3120 domain-containing protein</fullName>
    </submittedName>
</protein>
<name>A0A832H5F8_9CYAN</name>
<proteinExistence type="predicted"/>